<organism evidence="1 2">
    <name type="scientific">Acanthochromis polyacanthus</name>
    <name type="common">spiny chromis</name>
    <dbReference type="NCBI Taxonomy" id="80966"/>
    <lineage>
        <taxon>Eukaryota</taxon>
        <taxon>Metazoa</taxon>
        <taxon>Chordata</taxon>
        <taxon>Craniata</taxon>
        <taxon>Vertebrata</taxon>
        <taxon>Euteleostomi</taxon>
        <taxon>Actinopterygii</taxon>
        <taxon>Neopterygii</taxon>
        <taxon>Teleostei</taxon>
        <taxon>Neoteleostei</taxon>
        <taxon>Acanthomorphata</taxon>
        <taxon>Ovalentaria</taxon>
        <taxon>Pomacentridae</taxon>
        <taxon>Acanthochromis</taxon>
    </lineage>
</organism>
<dbReference type="Ensembl" id="ENSAPOT00000007842.1">
    <property type="protein sequence ID" value="ENSAPOP00000024795.1"/>
    <property type="gene ID" value="ENSAPOG00000007473.1"/>
</dbReference>
<evidence type="ECO:0000313" key="1">
    <source>
        <dbReference type="Ensembl" id="ENSAPOP00000024795.1"/>
    </source>
</evidence>
<keyword evidence="2" id="KW-1185">Reference proteome</keyword>
<name>A0A3Q1H7H5_9TELE</name>
<accession>A0A3Q1H7H5</accession>
<dbReference type="AlphaFoldDB" id="A0A3Q1H7H5"/>
<dbReference type="InParanoid" id="A0A3Q1H7H5"/>
<proteinExistence type="predicted"/>
<sequence>LPSEDNNVAIGKTKPYLSFFTLLPLKCIKSPQYLLISLKYLASHFANADRYRALILCCLFLTGKNHDPEETVLTDHFTGSARTRELPEREKQFAPHASEGKNIFCMLML</sequence>
<evidence type="ECO:0000313" key="2">
    <source>
        <dbReference type="Proteomes" id="UP000257200"/>
    </source>
</evidence>
<protein>
    <submittedName>
        <fullName evidence="1">Uncharacterized protein</fullName>
    </submittedName>
</protein>
<reference evidence="1" key="1">
    <citation type="submission" date="2025-08" db="UniProtKB">
        <authorList>
            <consortium name="Ensembl"/>
        </authorList>
    </citation>
    <scope>IDENTIFICATION</scope>
</reference>
<reference evidence="1" key="2">
    <citation type="submission" date="2025-09" db="UniProtKB">
        <authorList>
            <consortium name="Ensembl"/>
        </authorList>
    </citation>
    <scope>IDENTIFICATION</scope>
</reference>
<dbReference type="Proteomes" id="UP000257200">
    <property type="component" value="Unplaced"/>
</dbReference>